<reference evidence="2" key="1">
    <citation type="journal article" date="2022" name="Int. J. Mol. Sci.">
        <title>Draft Genome of Tanacetum Coccineum: Genomic Comparison of Closely Related Tanacetum-Family Plants.</title>
        <authorList>
            <person name="Yamashiro T."/>
            <person name="Shiraishi A."/>
            <person name="Nakayama K."/>
            <person name="Satake H."/>
        </authorList>
    </citation>
    <scope>NUCLEOTIDE SEQUENCE</scope>
</reference>
<proteinExistence type="predicted"/>
<organism evidence="2 3">
    <name type="scientific">Tanacetum coccineum</name>
    <dbReference type="NCBI Taxonomy" id="301880"/>
    <lineage>
        <taxon>Eukaryota</taxon>
        <taxon>Viridiplantae</taxon>
        <taxon>Streptophyta</taxon>
        <taxon>Embryophyta</taxon>
        <taxon>Tracheophyta</taxon>
        <taxon>Spermatophyta</taxon>
        <taxon>Magnoliopsida</taxon>
        <taxon>eudicotyledons</taxon>
        <taxon>Gunneridae</taxon>
        <taxon>Pentapetalae</taxon>
        <taxon>asterids</taxon>
        <taxon>campanulids</taxon>
        <taxon>Asterales</taxon>
        <taxon>Asteraceae</taxon>
        <taxon>Asteroideae</taxon>
        <taxon>Anthemideae</taxon>
        <taxon>Anthemidinae</taxon>
        <taxon>Tanacetum</taxon>
    </lineage>
</organism>
<feature type="region of interest" description="Disordered" evidence="1">
    <location>
        <begin position="1"/>
        <end position="119"/>
    </location>
</feature>
<keyword evidence="3" id="KW-1185">Reference proteome</keyword>
<feature type="compositionally biased region" description="Basic and acidic residues" evidence="1">
    <location>
        <begin position="43"/>
        <end position="63"/>
    </location>
</feature>
<evidence type="ECO:0000313" key="2">
    <source>
        <dbReference type="EMBL" id="GJT86606.1"/>
    </source>
</evidence>
<evidence type="ECO:0000313" key="3">
    <source>
        <dbReference type="Proteomes" id="UP001151760"/>
    </source>
</evidence>
<dbReference type="EMBL" id="BQNB010019562">
    <property type="protein sequence ID" value="GJT86606.1"/>
    <property type="molecule type" value="Genomic_DNA"/>
</dbReference>
<protein>
    <submittedName>
        <fullName evidence="2">Uncharacterized protein</fullName>
    </submittedName>
</protein>
<dbReference type="Proteomes" id="UP001151760">
    <property type="component" value="Unassembled WGS sequence"/>
</dbReference>
<name>A0ABQ5HGU9_9ASTR</name>
<feature type="region of interest" description="Disordered" evidence="1">
    <location>
        <begin position="225"/>
        <end position="261"/>
    </location>
</feature>
<gene>
    <name evidence="2" type="ORF">Tco_1068323</name>
</gene>
<reference evidence="2" key="2">
    <citation type="submission" date="2022-01" db="EMBL/GenBank/DDBJ databases">
        <authorList>
            <person name="Yamashiro T."/>
            <person name="Shiraishi A."/>
            <person name="Satake H."/>
            <person name="Nakayama K."/>
        </authorList>
    </citation>
    <scope>NUCLEOTIDE SEQUENCE</scope>
</reference>
<evidence type="ECO:0000256" key="1">
    <source>
        <dbReference type="SAM" id="MobiDB-lite"/>
    </source>
</evidence>
<feature type="compositionally biased region" description="Basic and acidic residues" evidence="1">
    <location>
        <begin position="71"/>
        <end position="82"/>
    </location>
</feature>
<sequence>MKHLSSYAINKEVDEGYKPLKVKLKTKQQPSPEALLLLNLKKQGKESKNQETLKEIKSKDTREGSGAAPESPDHNESDKSNFDEESDESDKFDKDSDNGDDQNEDFMKKHEPLPKSFPTQVPRLANLEQQNRADVIEELVQANVLNEVRNQLPKLLPKAVSNALKQTLVNLSWPTPTPSVDPSKYKLKHHLYEKMFQTATYLKHPKHRLLYDALQELMQIDELETRFGSTKPSHTKRTHNDQDLEDREGEKSKKRRKIGHEVQNNEIPSKHNSVWFQKSVEEHPVQSWFNKLVDPEEEPKDHEYKDGPVTYFGKLVKKIFIKDKIIKEDVYGVAFELLKGTCKNSIELEYNMDQCSLDLTDKIDWINPKGLKEWTYALSITKIKAARYKDEGTKEMILYLWSPSINKYNKDAKFRIYHWYPSPDFPFLNQNNIEDVYLMKIQNKIRNIKGIEEYDLVNALKMYIHRSVIKKRVKDVQMGVESYQTKLNLTKP</sequence>
<accession>A0ABQ5HGU9</accession>
<comment type="caution">
    <text evidence="2">The sequence shown here is derived from an EMBL/GenBank/DDBJ whole genome shotgun (WGS) entry which is preliminary data.</text>
</comment>